<keyword evidence="1" id="KW-0732">Signal</keyword>
<protein>
    <submittedName>
        <fullName evidence="2">Expressed protein</fullName>
    </submittedName>
</protein>
<reference evidence="2" key="1">
    <citation type="submission" date="2022-06" db="EMBL/GenBank/DDBJ databases">
        <authorList>
            <consortium name="SYNGENTA / RWTH Aachen University"/>
        </authorList>
    </citation>
    <scope>NUCLEOTIDE SEQUENCE</scope>
</reference>
<evidence type="ECO:0000256" key="1">
    <source>
        <dbReference type="SAM" id="SignalP"/>
    </source>
</evidence>
<dbReference type="Proteomes" id="UP001153365">
    <property type="component" value="Unassembled WGS sequence"/>
</dbReference>
<dbReference type="AlphaFoldDB" id="A0AAV0AQZ3"/>
<evidence type="ECO:0000313" key="3">
    <source>
        <dbReference type="Proteomes" id="UP001153365"/>
    </source>
</evidence>
<feature type="signal peptide" evidence="1">
    <location>
        <begin position="1"/>
        <end position="20"/>
    </location>
</feature>
<accession>A0AAV0AQZ3</accession>
<organism evidence="2 3">
    <name type="scientific">Phakopsora pachyrhizi</name>
    <name type="common">Asian soybean rust disease fungus</name>
    <dbReference type="NCBI Taxonomy" id="170000"/>
    <lineage>
        <taxon>Eukaryota</taxon>
        <taxon>Fungi</taxon>
        <taxon>Dikarya</taxon>
        <taxon>Basidiomycota</taxon>
        <taxon>Pucciniomycotina</taxon>
        <taxon>Pucciniomycetes</taxon>
        <taxon>Pucciniales</taxon>
        <taxon>Phakopsoraceae</taxon>
        <taxon>Phakopsora</taxon>
    </lineage>
</organism>
<dbReference type="EMBL" id="CALTRL010000983">
    <property type="protein sequence ID" value="CAH7670416.1"/>
    <property type="molecule type" value="Genomic_DNA"/>
</dbReference>
<keyword evidence="3" id="KW-1185">Reference proteome</keyword>
<proteinExistence type="predicted"/>
<comment type="caution">
    <text evidence="2">The sequence shown here is derived from an EMBL/GenBank/DDBJ whole genome shotgun (WGS) entry which is preliminary data.</text>
</comment>
<feature type="chain" id="PRO_5043942269" evidence="1">
    <location>
        <begin position="21"/>
        <end position="616"/>
    </location>
</feature>
<name>A0AAV0AQZ3_PHAPC</name>
<evidence type="ECO:0000313" key="2">
    <source>
        <dbReference type="EMBL" id="CAH7670416.1"/>
    </source>
</evidence>
<sequence>MITKVKLILFFVIFLRDCELIEELFPYKAHSLLKNDLLDLSIEGISCIEKNCGEGERGIEASDRTLTRTSKSDLLDGSGWDGRQSSNSIPDSSINFNPANDHSRNTEVAIDSSNQQVTMFSEEDLFDGTGWDWEESFASLLELDDLWNTADNHYDHMLLSDSIKDAFSLENSLEEATCDQPSIRNLSKAVKPNIGEGCQNSKLLVPVEKKSFKKKKPPFNLKILDTSFELMEKNRDTQDNLYNFSGKAIPMQIAANDIFSSSWWHDIFLPDVINSLTEGDATLGFQIFLDKMDAFAGGLKSSYKDEEFWNKLNGSIENSQLENFKSSFGEILYQGDEPYHTLLIESLKKKISMAGSPEKLTQFLPLFDAMELQGKKTGFIYINNAIFNSFFQTENSKNGKTNSFTKLKIPLLDKTFYQVLSSQVDKICLQLFFEDDYGILKYKAFLTYTNHKIMPENLMIYMRILKGKLLIRNLYLVITTLINKLLCEGHDDLKENFFKRQKDTIEFYDLVWKSLKLESRGEFIIDTNVLPKLDNKKDSISTRLLIANIAKSFNPNKSFKFDHGKLRFVWKFVDLWLIYFREDVCTNTEKIIGQHRTLRNFILSLPNFLINLYLNN</sequence>
<gene>
    <name evidence="2" type="ORF">PPACK8108_LOCUS5121</name>
</gene>